<keyword evidence="9" id="KW-0496">Mitochondrion</keyword>
<comment type="function">
    <text evidence="13">Is responsible for the charging of tRNA(Phe) with phenylalanine in mitochondrial translation.</text>
</comment>
<dbReference type="InterPro" id="IPR005121">
    <property type="entry name" value="Fdx_antiC-bd"/>
</dbReference>
<dbReference type="OrthoDB" id="4457at2759"/>
<dbReference type="Pfam" id="PF03147">
    <property type="entry name" value="FDX-ACB"/>
    <property type="match status" value="1"/>
</dbReference>
<keyword evidence="18" id="KW-1185">Reference proteome</keyword>
<dbReference type="Gene3D" id="3.30.930.10">
    <property type="entry name" value="Bira Bifunctional Protein, Domain 2"/>
    <property type="match status" value="1"/>
</dbReference>
<evidence type="ECO:0000256" key="11">
    <source>
        <dbReference type="ARBA" id="ARBA00031194"/>
    </source>
</evidence>
<dbReference type="EC" id="6.1.1.20" evidence="3"/>
<dbReference type="InterPro" id="IPR036690">
    <property type="entry name" value="Fdx_antiC-bd_sf"/>
</dbReference>
<evidence type="ECO:0000256" key="7">
    <source>
        <dbReference type="ARBA" id="ARBA00022917"/>
    </source>
</evidence>
<keyword evidence="6" id="KW-0067">ATP-binding</keyword>
<evidence type="ECO:0000256" key="3">
    <source>
        <dbReference type="ARBA" id="ARBA00012814"/>
    </source>
</evidence>
<comment type="similarity">
    <text evidence="2">Belongs to the class-II aminoacyl-tRNA synthetase family.</text>
</comment>
<dbReference type="Proteomes" id="UP001140172">
    <property type="component" value="Unassembled WGS sequence"/>
</dbReference>
<sequence length="553" mass="62386">MLSGVRTLGSARAQWVLRSSVTQYKVLLPRGARMQSSMSGAQRSDDIRVLGSSYNRDKWTNATPAILEKTGRDLLHHPSHPLAILKELIFKEFPTFAHYDNISPVVSTYQNFDSLGFSKDHPGRSVTDTYYINQNTLLRTHTSAHQLQLLAAGKKGDSELLALARNSSASPRNERFLVAADVYRRDEIDASHYPVFHQMEGVCTFSRAEIRKHIRDRDIAASTKSSTSENGSVAKLLDTTVIGDANPVQPEHLEEEAAFLADHMKQMMNNMVVQILTKAVAAQKSAGDADMAGSQTEFPVRWIDAFFPFTSPSWEMEVLFQGEWLEICGCGVMKQNILEDAGMTDRIGWAFGFGLERLAMLLFGIPDIRLFWSSDPRFTGQFAPGQITTFKPFSRHPACTKDVSFWLPESSEFHENDLMDMVREIAGDLVEGVKLIDSFTHPKTGKASRCYRINYCSMDRNVTNEEINAIQEQRQLNVLFQMKELIRRQNKMSIIEAINDPENSDAQDKMRLYILYMLVNKGLKQANRDECKAALRVVGCNLTALEHINQIDS</sequence>
<evidence type="ECO:0000256" key="1">
    <source>
        <dbReference type="ARBA" id="ARBA00004305"/>
    </source>
</evidence>
<dbReference type="SUPFAM" id="SSF54991">
    <property type="entry name" value="Anticodon-binding domain of PheRS"/>
    <property type="match status" value="1"/>
</dbReference>
<dbReference type="PANTHER" id="PTHR11538">
    <property type="entry name" value="PHENYLALANYL-TRNA SYNTHETASE"/>
    <property type="match status" value="1"/>
</dbReference>
<dbReference type="InterPro" id="IPR045864">
    <property type="entry name" value="aa-tRNA-synth_II/BPL/LPL"/>
</dbReference>
<dbReference type="SMART" id="SM00896">
    <property type="entry name" value="FDX-ACB"/>
    <property type="match status" value="1"/>
</dbReference>
<protein>
    <recommendedName>
        <fullName evidence="14">Phenylalanine--tRNA ligase, mitochondrial</fullName>
        <ecNumber evidence="3">6.1.1.20</ecNumber>
    </recommendedName>
    <alternativeName>
        <fullName evidence="11">Phenylalanyl-tRNA synthetase</fullName>
    </alternativeName>
</protein>
<evidence type="ECO:0000256" key="5">
    <source>
        <dbReference type="ARBA" id="ARBA00022741"/>
    </source>
</evidence>
<dbReference type="Pfam" id="PF01409">
    <property type="entry name" value="tRNA-synt_2d"/>
    <property type="match status" value="2"/>
</dbReference>
<proteinExistence type="inferred from homology"/>
<dbReference type="SUPFAM" id="SSF56815">
    <property type="entry name" value="Sec1/munc18-like (SM) proteins"/>
    <property type="match status" value="1"/>
</dbReference>
<evidence type="ECO:0000256" key="13">
    <source>
        <dbReference type="ARBA" id="ARBA00057761"/>
    </source>
</evidence>
<dbReference type="NCBIfam" id="TIGR00469">
    <property type="entry name" value="pheS_mito"/>
    <property type="match status" value="1"/>
</dbReference>
<dbReference type="InterPro" id="IPR006195">
    <property type="entry name" value="aa-tRNA-synth_II"/>
</dbReference>
<dbReference type="InterPro" id="IPR002319">
    <property type="entry name" value="Phenylalanyl-tRNA_Synthase"/>
</dbReference>
<keyword evidence="4 17" id="KW-0436">Ligase</keyword>
<evidence type="ECO:0000256" key="10">
    <source>
        <dbReference type="ARBA" id="ARBA00023146"/>
    </source>
</evidence>
<dbReference type="PROSITE" id="PS51447">
    <property type="entry name" value="FDX_ACB"/>
    <property type="match status" value="1"/>
</dbReference>
<evidence type="ECO:0000256" key="8">
    <source>
        <dbReference type="ARBA" id="ARBA00022946"/>
    </source>
</evidence>
<evidence type="ECO:0000259" key="16">
    <source>
        <dbReference type="PROSITE" id="PS51447"/>
    </source>
</evidence>
<dbReference type="GO" id="GO:0005524">
    <property type="term" value="F:ATP binding"/>
    <property type="evidence" value="ECO:0007669"/>
    <property type="project" value="UniProtKB-KW"/>
</dbReference>
<dbReference type="InterPro" id="IPR004530">
    <property type="entry name" value="Phe-tRNA-synth_IIc_mito"/>
</dbReference>
<evidence type="ECO:0000313" key="17">
    <source>
        <dbReference type="EMBL" id="KAJ2782512.1"/>
    </source>
</evidence>
<dbReference type="SUPFAM" id="SSF55681">
    <property type="entry name" value="Class II aaRS and biotin synthetases"/>
    <property type="match status" value="1"/>
</dbReference>
<feature type="domain" description="Aminoacyl-transfer RNA synthetases class-II family profile" evidence="15">
    <location>
        <begin position="103"/>
        <end position="384"/>
    </location>
</feature>
<accession>A0A9W8HCH9</accession>
<keyword evidence="10" id="KW-0030">Aminoacyl-tRNA synthetase</keyword>
<name>A0A9W8HCH9_9FUNG</name>
<evidence type="ECO:0000259" key="15">
    <source>
        <dbReference type="PROSITE" id="PS50862"/>
    </source>
</evidence>
<keyword evidence="8" id="KW-0809">Transit peptide</keyword>
<dbReference type="GO" id="GO:0000049">
    <property type="term" value="F:tRNA binding"/>
    <property type="evidence" value="ECO:0007669"/>
    <property type="project" value="InterPro"/>
</dbReference>
<feature type="domain" description="FDX-ACB" evidence="16">
    <location>
        <begin position="394"/>
        <end position="487"/>
    </location>
</feature>
<reference evidence="17" key="1">
    <citation type="submission" date="2022-07" db="EMBL/GenBank/DDBJ databases">
        <title>Phylogenomic reconstructions and comparative analyses of Kickxellomycotina fungi.</title>
        <authorList>
            <person name="Reynolds N.K."/>
            <person name="Stajich J.E."/>
            <person name="Barry K."/>
            <person name="Grigoriev I.V."/>
            <person name="Crous P."/>
            <person name="Smith M.E."/>
        </authorList>
    </citation>
    <scope>NUCLEOTIDE SEQUENCE</scope>
    <source>
        <strain evidence="17">BCRC 34489</strain>
    </source>
</reference>
<dbReference type="GO" id="GO:0006432">
    <property type="term" value="P:phenylalanyl-tRNA aminoacylation"/>
    <property type="evidence" value="ECO:0007669"/>
    <property type="project" value="InterPro"/>
</dbReference>
<evidence type="ECO:0000256" key="2">
    <source>
        <dbReference type="ARBA" id="ARBA00008226"/>
    </source>
</evidence>
<evidence type="ECO:0000256" key="6">
    <source>
        <dbReference type="ARBA" id="ARBA00022840"/>
    </source>
</evidence>
<evidence type="ECO:0000256" key="12">
    <source>
        <dbReference type="ARBA" id="ARBA00049255"/>
    </source>
</evidence>
<evidence type="ECO:0000313" key="18">
    <source>
        <dbReference type="Proteomes" id="UP001140172"/>
    </source>
</evidence>
<comment type="caution">
    <text evidence="17">The sequence shown here is derived from an EMBL/GenBank/DDBJ whole genome shotgun (WGS) entry which is preliminary data.</text>
</comment>
<dbReference type="FunFam" id="3.30.930.10:FF:000053">
    <property type="entry name" value="Phenylalanyl-tRNA synthetase mitochondrial"/>
    <property type="match status" value="1"/>
</dbReference>
<dbReference type="PANTHER" id="PTHR11538:SF41">
    <property type="entry name" value="PHENYLALANINE--TRNA LIGASE, MITOCHONDRIAL"/>
    <property type="match status" value="1"/>
</dbReference>
<evidence type="ECO:0000256" key="9">
    <source>
        <dbReference type="ARBA" id="ARBA00023128"/>
    </source>
</evidence>
<dbReference type="PROSITE" id="PS50862">
    <property type="entry name" value="AA_TRNA_LIGASE_II"/>
    <property type="match status" value="1"/>
</dbReference>
<organism evidence="17 18">
    <name type="scientific">Coemansia interrupta</name>
    <dbReference type="NCBI Taxonomy" id="1126814"/>
    <lineage>
        <taxon>Eukaryota</taxon>
        <taxon>Fungi</taxon>
        <taxon>Fungi incertae sedis</taxon>
        <taxon>Zoopagomycota</taxon>
        <taxon>Kickxellomycotina</taxon>
        <taxon>Kickxellomycetes</taxon>
        <taxon>Kickxellales</taxon>
        <taxon>Kickxellaceae</taxon>
        <taxon>Coemansia</taxon>
    </lineage>
</organism>
<dbReference type="GO" id="GO:0004826">
    <property type="term" value="F:phenylalanine-tRNA ligase activity"/>
    <property type="evidence" value="ECO:0007669"/>
    <property type="project" value="UniProtKB-EC"/>
</dbReference>
<gene>
    <name evidence="17" type="primary">MSF1</name>
    <name evidence="17" type="ORF">GGI15_002899</name>
</gene>
<evidence type="ECO:0000256" key="4">
    <source>
        <dbReference type="ARBA" id="ARBA00022598"/>
    </source>
</evidence>
<dbReference type="Gene3D" id="3.30.70.380">
    <property type="entry name" value="Ferrodoxin-fold anticodon-binding domain"/>
    <property type="match status" value="1"/>
</dbReference>
<evidence type="ECO:0000256" key="14">
    <source>
        <dbReference type="ARBA" id="ARBA00073229"/>
    </source>
</evidence>
<comment type="catalytic activity">
    <reaction evidence="12">
        <text>tRNA(Phe) + L-phenylalanine + ATP = L-phenylalanyl-tRNA(Phe) + AMP + diphosphate + H(+)</text>
        <dbReference type="Rhea" id="RHEA:19413"/>
        <dbReference type="Rhea" id="RHEA-COMP:9668"/>
        <dbReference type="Rhea" id="RHEA-COMP:9699"/>
        <dbReference type="ChEBI" id="CHEBI:15378"/>
        <dbReference type="ChEBI" id="CHEBI:30616"/>
        <dbReference type="ChEBI" id="CHEBI:33019"/>
        <dbReference type="ChEBI" id="CHEBI:58095"/>
        <dbReference type="ChEBI" id="CHEBI:78442"/>
        <dbReference type="ChEBI" id="CHEBI:78531"/>
        <dbReference type="ChEBI" id="CHEBI:456215"/>
        <dbReference type="EC" id="6.1.1.20"/>
    </reaction>
</comment>
<keyword evidence="7" id="KW-0648">Protein biosynthesis</keyword>
<dbReference type="GO" id="GO:0005759">
    <property type="term" value="C:mitochondrial matrix"/>
    <property type="evidence" value="ECO:0007669"/>
    <property type="project" value="UniProtKB-SubCell"/>
</dbReference>
<dbReference type="Gene3D" id="1.25.40.60">
    <property type="match status" value="1"/>
</dbReference>
<dbReference type="AlphaFoldDB" id="A0A9W8HCH9"/>
<keyword evidence="5" id="KW-0547">Nucleotide-binding</keyword>
<dbReference type="InterPro" id="IPR036045">
    <property type="entry name" value="Sec1-like_sf"/>
</dbReference>
<dbReference type="CDD" id="cd00496">
    <property type="entry name" value="PheRS_alpha_core"/>
    <property type="match status" value="1"/>
</dbReference>
<dbReference type="EMBL" id="JANBUM010000173">
    <property type="protein sequence ID" value="KAJ2782512.1"/>
    <property type="molecule type" value="Genomic_DNA"/>
</dbReference>
<comment type="subcellular location">
    <subcellularLocation>
        <location evidence="1">Mitochondrion matrix</location>
    </subcellularLocation>
</comment>
<dbReference type="FunFam" id="3.30.70.380:FF:000002">
    <property type="entry name" value="phenylalanine--tRNA ligase, mitochondrial"/>
    <property type="match status" value="1"/>
</dbReference>